<proteinExistence type="predicted"/>
<dbReference type="EMBL" id="VSSQ01006085">
    <property type="protein sequence ID" value="MPM31480.1"/>
    <property type="molecule type" value="Genomic_DNA"/>
</dbReference>
<evidence type="ECO:0000256" key="5">
    <source>
        <dbReference type="ARBA" id="ARBA00023136"/>
    </source>
</evidence>
<dbReference type="InterPro" id="IPR003740">
    <property type="entry name" value="YitT"/>
</dbReference>
<gene>
    <name evidence="8" type="ORF">SDC9_78035</name>
</gene>
<feature type="transmembrane region" description="Helical" evidence="6">
    <location>
        <begin position="56"/>
        <end position="75"/>
    </location>
</feature>
<dbReference type="InterPro" id="IPR015867">
    <property type="entry name" value="N-reg_PII/ATP_PRibTrfase_C"/>
</dbReference>
<feature type="domain" description="DUF2179" evidence="7">
    <location>
        <begin position="224"/>
        <end position="278"/>
    </location>
</feature>
<keyword evidence="4 6" id="KW-1133">Transmembrane helix</keyword>
<dbReference type="PANTHER" id="PTHR33545">
    <property type="entry name" value="UPF0750 MEMBRANE PROTEIN YITT-RELATED"/>
    <property type="match status" value="1"/>
</dbReference>
<keyword evidence="3 6" id="KW-0812">Transmembrane</keyword>
<evidence type="ECO:0000256" key="4">
    <source>
        <dbReference type="ARBA" id="ARBA00022989"/>
    </source>
</evidence>
<reference evidence="8" key="1">
    <citation type="submission" date="2019-08" db="EMBL/GenBank/DDBJ databases">
        <authorList>
            <person name="Kucharzyk K."/>
            <person name="Murdoch R.W."/>
            <person name="Higgins S."/>
            <person name="Loffler F."/>
        </authorList>
    </citation>
    <scope>NUCLEOTIDE SEQUENCE</scope>
</reference>
<keyword evidence="2" id="KW-1003">Cell membrane</keyword>
<dbReference type="AlphaFoldDB" id="A0A644YSG2"/>
<dbReference type="InterPro" id="IPR019264">
    <property type="entry name" value="DUF2179"/>
</dbReference>
<organism evidence="8">
    <name type="scientific">bioreactor metagenome</name>
    <dbReference type="NCBI Taxonomy" id="1076179"/>
    <lineage>
        <taxon>unclassified sequences</taxon>
        <taxon>metagenomes</taxon>
        <taxon>ecological metagenomes</taxon>
    </lineage>
</organism>
<feature type="transmembrane region" description="Helical" evidence="6">
    <location>
        <begin position="176"/>
        <end position="195"/>
    </location>
</feature>
<comment type="caution">
    <text evidence="8">The sequence shown here is derived from an EMBL/GenBank/DDBJ whole genome shotgun (WGS) entry which is preliminary data.</text>
</comment>
<dbReference type="Gene3D" id="3.30.70.120">
    <property type="match status" value="1"/>
</dbReference>
<dbReference type="GO" id="GO:0005886">
    <property type="term" value="C:plasma membrane"/>
    <property type="evidence" value="ECO:0007669"/>
    <property type="project" value="UniProtKB-SubCell"/>
</dbReference>
<dbReference type="CDD" id="cd16380">
    <property type="entry name" value="YitT_C"/>
    <property type="match status" value="1"/>
</dbReference>
<dbReference type="Pfam" id="PF10035">
    <property type="entry name" value="DUF2179"/>
    <property type="match status" value="1"/>
</dbReference>
<accession>A0A644YSG2</accession>
<name>A0A644YSG2_9ZZZZ</name>
<dbReference type="PANTHER" id="PTHR33545:SF5">
    <property type="entry name" value="UPF0750 MEMBRANE PROTEIN YITT"/>
    <property type="match status" value="1"/>
</dbReference>
<feature type="transmembrane region" description="Helical" evidence="6">
    <location>
        <begin position="12"/>
        <end position="36"/>
    </location>
</feature>
<protein>
    <recommendedName>
        <fullName evidence="7">DUF2179 domain-containing protein</fullName>
    </recommendedName>
</protein>
<comment type="subcellular location">
    <subcellularLocation>
        <location evidence="1">Cell membrane</location>
        <topology evidence="1">Multi-pass membrane protein</topology>
    </subcellularLocation>
</comment>
<evidence type="ECO:0000259" key="7">
    <source>
        <dbReference type="Pfam" id="PF10035"/>
    </source>
</evidence>
<evidence type="ECO:0000256" key="1">
    <source>
        <dbReference type="ARBA" id="ARBA00004651"/>
    </source>
</evidence>
<evidence type="ECO:0000256" key="2">
    <source>
        <dbReference type="ARBA" id="ARBA00022475"/>
    </source>
</evidence>
<feature type="transmembrane region" description="Helical" evidence="6">
    <location>
        <begin position="154"/>
        <end position="170"/>
    </location>
</feature>
<keyword evidence="5 6" id="KW-0472">Membrane</keyword>
<evidence type="ECO:0000256" key="3">
    <source>
        <dbReference type="ARBA" id="ARBA00022692"/>
    </source>
</evidence>
<dbReference type="InterPro" id="IPR051461">
    <property type="entry name" value="UPF0750_membrane"/>
</dbReference>
<dbReference type="Pfam" id="PF02588">
    <property type="entry name" value="YitT_membrane"/>
    <property type="match status" value="1"/>
</dbReference>
<sequence length="298" mass="32919">MNTPLFKTIKSYVIMTIGLFIFVFSWTAFLIPNQIAGGGVSGLASVINYATGFEVAYSYLIINSILLLIGFLVLGKAFGFKTIFCIGMATLMFEFLPLIPWVSDIEDKLINALIGGTMSGIGIGMIFMQGGSTGGTDIIALIIAKYWETSPGRVFLYCDLIIIGSIYFIPDKELSDVIYGYIEMVSFSYVIDMILTGNRQSVQVMVFSGKYDQIADRVNQEVQRGVTALTSMGWYSKAESKVLVIVLRKSQLPEITAIIKDTDRNAFMTVSTVTSVYGQGFDQIKAGKISWKRKQKES</sequence>
<dbReference type="PIRSF" id="PIRSF006483">
    <property type="entry name" value="Membrane_protein_YitT"/>
    <property type="match status" value="1"/>
</dbReference>
<feature type="transmembrane region" description="Helical" evidence="6">
    <location>
        <begin position="109"/>
        <end position="128"/>
    </location>
</feature>
<evidence type="ECO:0000313" key="8">
    <source>
        <dbReference type="EMBL" id="MPM31480.1"/>
    </source>
</evidence>
<evidence type="ECO:0000256" key="6">
    <source>
        <dbReference type="SAM" id="Phobius"/>
    </source>
</evidence>
<feature type="transmembrane region" description="Helical" evidence="6">
    <location>
        <begin position="82"/>
        <end position="103"/>
    </location>
</feature>